<dbReference type="SUPFAM" id="SSF160935">
    <property type="entry name" value="VPA0735-like"/>
    <property type="match status" value="1"/>
</dbReference>
<evidence type="ECO:0000313" key="4">
    <source>
        <dbReference type="Proteomes" id="UP000199183"/>
    </source>
</evidence>
<organism evidence="3 4">
    <name type="scientific">Paramicrobacterium humi</name>
    <dbReference type="NCBI Taxonomy" id="640635"/>
    <lineage>
        <taxon>Bacteria</taxon>
        <taxon>Bacillati</taxon>
        <taxon>Actinomycetota</taxon>
        <taxon>Actinomycetes</taxon>
        <taxon>Micrococcales</taxon>
        <taxon>Microbacteriaceae</taxon>
        <taxon>Paramicrobacterium</taxon>
    </lineage>
</organism>
<dbReference type="InterPro" id="IPR037049">
    <property type="entry name" value="DUF1214_C_sf"/>
</dbReference>
<dbReference type="Proteomes" id="UP000199183">
    <property type="component" value="Unassembled WGS sequence"/>
</dbReference>
<dbReference type="PANTHER" id="PTHR36509">
    <property type="entry name" value="BLL3101 PROTEIN"/>
    <property type="match status" value="1"/>
</dbReference>
<name>A0A1H4PQ60_9MICO</name>
<keyword evidence="4" id="KW-1185">Reference proteome</keyword>
<reference evidence="3 4" key="1">
    <citation type="submission" date="2016-10" db="EMBL/GenBank/DDBJ databases">
        <authorList>
            <person name="de Groot N.N."/>
        </authorList>
    </citation>
    <scope>NUCLEOTIDE SEQUENCE [LARGE SCALE GENOMIC DNA]</scope>
    <source>
        <strain evidence="3 4">DSM 21799</strain>
    </source>
</reference>
<dbReference type="Gene3D" id="2.60.120.600">
    <property type="entry name" value="Domain of unknown function DUF1214, C-terminal domain"/>
    <property type="match status" value="1"/>
</dbReference>
<feature type="transmembrane region" description="Helical" evidence="1">
    <location>
        <begin position="12"/>
        <end position="32"/>
    </location>
</feature>
<evidence type="ECO:0000259" key="2">
    <source>
        <dbReference type="Pfam" id="PF06742"/>
    </source>
</evidence>
<feature type="domain" description="DUF1214" evidence="2">
    <location>
        <begin position="77"/>
        <end position="183"/>
    </location>
</feature>
<dbReference type="Pfam" id="PF06742">
    <property type="entry name" value="DUF1214"/>
    <property type="match status" value="1"/>
</dbReference>
<dbReference type="STRING" id="640635.SAMN04489806_2578"/>
<keyword evidence="1" id="KW-0812">Transmembrane</keyword>
<gene>
    <name evidence="3" type="ORF">SAMN04489806_2578</name>
</gene>
<evidence type="ECO:0000313" key="3">
    <source>
        <dbReference type="EMBL" id="SEC09441.1"/>
    </source>
</evidence>
<keyword evidence="1" id="KW-1133">Transmembrane helix</keyword>
<dbReference type="RefSeq" id="WP_091185091.1">
    <property type="nucleotide sequence ID" value="NZ_FNRY01000001.1"/>
</dbReference>
<sequence>MGSFLAWIAHSGIVQGIIIGAALAFLTAILILNTVIRSMTTTVNGWSAIRDCGMPGNGILTRAACAKALPMVNVFEEAAYWTAARDSSRRPLTGRNAYVLHFPAGGLPPNHAFWSLTATDPVGYAPSSPTRPTSVSGRSSLAVNRDGSLDLYLQAAAPRGRERNWLPTPAGRFKLMLRAYLPGAAILDGTYRVPEVVRSP</sequence>
<dbReference type="AlphaFoldDB" id="A0A1H4PQ60"/>
<dbReference type="InterPro" id="IPR010621">
    <property type="entry name" value="DUF1214"/>
</dbReference>
<accession>A0A1H4PQ60</accession>
<evidence type="ECO:0000256" key="1">
    <source>
        <dbReference type="SAM" id="Phobius"/>
    </source>
</evidence>
<dbReference type="PANTHER" id="PTHR36509:SF2">
    <property type="entry name" value="BLL3101 PROTEIN"/>
    <property type="match status" value="1"/>
</dbReference>
<protein>
    <recommendedName>
        <fullName evidence="2">DUF1214 domain-containing protein</fullName>
    </recommendedName>
</protein>
<dbReference type="OrthoDB" id="40820at2"/>
<proteinExistence type="predicted"/>
<keyword evidence="1" id="KW-0472">Membrane</keyword>
<dbReference type="EMBL" id="FNRY01000001">
    <property type="protein sequence ID" value="SEC09441.1"/>
    <property type="molecule type" value="Genomic_DNA"/>
</dbReference>